<evidence type="ECO:0000313" key="2">
    <source>
        <dbReference type="EMBL" id="EAT32593.1"/>
    </source>
</evidence>
<accession>Q16ED3</accession>
<evidence type="ECO:0000313" key="3">
    <source>
        <dbReference type="Proteomes" id="UP000682892"/>
    </source>
</evidence>
<dbReference type="HOGENOM" id="CLU_3108229_0_0_1"/>
<feature type="region of interest" description="Disordered" evidence="1">
    <location>
        <begin position="1"/>
        <end position="51"/>
    </location>
</feature>
<dbReference type="EMBL" id="CH478835">
    <property type="protein sequence ID" value="EAT32593.1"/>
    <property type="molecule type" value="Genomic_DNA"/>
</dbReference>
<name>Q16ED3_AEDAE</name>
<reference evidence="2" key="1">
    <citation type="submission" date="2005-10" db="EMBL/GenBank/DDBJ databases">
        <authorList>
            <person name="Loftus B.J."/>
            <person name="Nene V.M."/>
            <person name="Hannick L.I."/>
            <person name="Bidwell S."/>
            <person name="Haas B."/>
            <person name="Amedeo P."/>
            <person name="Orvis J."/>
            <person name="Wortman J.R."/>
            <person name="White O.R."/>
            <person name="Salzberg S."/>
            <person name="Shumway M."/>
            <person name="Koo H."/>
            <person name="Zhao Y."/>
            <person name="Holmes M."/>
            <person name="Miller J."/>
            <person name="Schatz M."/>
            <person name="Pop M."/>
            <person name="Pai G."/>
            <person name="Utterback T."/>
            <person name="Rogers Y.-H."/>
            <person name="Kravitz S."/>
            <person name="Fraser C.M."/>
        </authorList>
    </citation>
    <scope>NUCLEOTIDE SEQUENCE</scope>
    <source>
        <strain evidence="2">Liverpool</strain>
    </source>
</reference>
<protein>
    <submittedName>
        <fullName evidence="2">AAEL015259-PA</fullName>
    </submittedName>
</protein>
<reference evidence="2" key="2">
    <citation type="journal article" date="2007" name="Science">
        <title>Genome sequence of Aedes aegypti, a major arbovirus vector.</title>
        <authorList>
            <person name="Nene V."/>
            <person name="Wortman J.R."/>
            <person name="Lawson D."/>
            <person name="Haas B."/>
            <person name="Kodira C."/>
            <person name="Tu Z.J."/>
            <person name="Loftus B."/>
            <person name="Xi Z."/>
            <person name="Megy K."/>
            <person name="Grabherr M."/>
            <person name="Ren Q."/>
            <person name="Zdobnov E.M."/>
            <person name="Lobo N.F."/>
            <person name="Campbell K.S."/>
            <person name="Brown S.E."/>
            <person name="Bonaldo M.F."/>
            <person name="Zhu J."/>
            <person name="Sinkins S.P."/>
            <person name="Hogenkamp D.G."/>
            <person name="Amedeo P."/>
            <person name="Arensburger P."/>
            <person name="Atkinson P.W."/>
            <person name="Bidwell S."/>
            <person name="Biedler J."/>
            <person name="Birney E."/>
            <person name="Bruggner R.V."/>
            <person name="Costas J."/>
            <person name="Coy M.R."/>
            <person name="Crabtree J."/>
            <person name="Crawford M."/>
            <person name="Debruyn B."/>
            <person name="Decaprio D."/>
            <person name="Eiglmeier K."/>
            <person name="Eisenstadt E."/>
            <person name="El-Dorry H."/>
            <person name="Gelbart W.M."/>
            <person name="Gomes S.L."/>
            <person name="Hammond M."/>
            <person name="Hannick L.I."/>
            <person name="Hogan J.R."/>
            <person name="Holmes M.H."/>
            <person name="Jaffe D."/>
            <person name="Johnston J.S."/>
            <person name="Kennedy R.C."/>
            <person name="Koo H."/>
            <person name="Kravitz S."/>
            <person name="Kriventseva E.V."/>
            <person name="Kulp D."/>
            <person name="Labutti K."/>
            <person name="Lee E."/>
            <person name="Li S."/>
            <person name="Lovin D.D."/>
            <person name="Mao C."/>
            <person name="Mauceli E."/>
            <person name="Menck C.F."/>
            <person name="Miller J.R."/>
            <person name="Montgomery P."/>
            <person name="Mori A."/>
            <person name="Nascimento A.L."/>
            <person name="Naveira H.F."/>
            <person name="Nusbaum C."/>
            <person name="O'leary S."/>
            <person name="Orvis J."/>
            <person name="Pertea M."/>
            <person name="Quesneville H."/>
            <person name="Reidenbach K.R."/>
            <person name="Rogers Y.H."/>
            <person name="Roth C.W."/>
            <person name="Schneider J.R."/>
            <person name="Schatz M."/>
            <person name="Shumway M."/>
            <person name="Stanke M."/>
            <person name="Stinson E.O."/>
            <person name="Tubio J.M."/>
            <person name="Vanzee J.P."/>
            <person name="Verjovski-Almeida S."/>
            <person name="Werner D."/>
            <person name="White O."/>
            <person name="Wyder S."/>
            <person name="Zeng Q."/>
            <person name="Zhao Q."/>
            <person name="Zhao Y."/>
            <person name="Hill C.A."/>
            <person name="Raikhel A.S."/>
            <person name="Soares M.B."/>
            <person name="Knudson D.L."/>
            <person name="Lee N.H."/>
            <person name="Galagan J."/>
            <person name="Salzberg S.L."/>
            <person name="Paulsen I.T."/>
            <person name="Dimopoulos G."/>
            <person name="Collins F.H."/>
            <person name="Birren B."/>
            <person name="Fraser-Liggett C.M."/>
            <person name="Severson D.W."/>
        </authorList>
    </citation>
    <scope>NUCLEOTIDE SEQUENCE [LARGE SCALE GENOMIC DNA]</scope>
    <source>
        <strain evidence="2">Liverpool</strain>
    </source>
</reference>
<reference evidence="2" key="3">
    <citation type="submission" date="2012-09" db="EMBL/GenBank/DDBJ databases">
        <authorList>
            <consortium name="VectorBase"/>
        </authorList>
    </citation>
    <scope>NUCLEOTIDE SEQUENCE</scope>
    <source>
        <strain evidence="2">Liverpool</strain>
    </source>
</reference>
<feature type="compositionally biased region" description="Basic and acidic residues" evidence="1">
    <location>
        <begin position="24"/>
        <end position="39"/>
    </location>
</feature>
<dbReference type="Proteomes" id="UP000682892">
    <property type="component" value="Unassembled WGS sequence"/>
</dbReference>
<sequence>MLCASFPSTESPTNKTKPLPTNEPYRETCAHQGKQRAEAASHTLPTNQLSR</sequence>
<dbReference type="AlphaFoldDB" id="Q16ED3"/>
<feature type="compositionally biased region" description="Polar residues" evidence="1">
    <location>
        <begin position="1"/>
        <end position="16"/>
    </location>
</feature>
<dbReference type="PaxDb" id="7159-AAEL015259-PA"/>
<proteinExistence type="predicted"/>
<organism evidence="2 3">
    <name type="scientific">Aedes aegypti</name>
    <name type="common">Yellowfever mosquito</name>
    <name type="synonym">Culex aegypti</name>
    <dbReference type="NCBI Taxonomy" id="7159"/>
    <lineage>
        <taxon>Eukaryota</taxon>
        <taxon>Metazoa</taxon>
        <taxon>Ecdysozoa</taxon>
        <taxon>Arthropoda</taxon>
        <taxon>Hexapoda</taxon>
        <taxon>Insecta</taxon>
        <taxon>Pterygota</taxon>
        <taxon>Neoptera</taxon>
        <taxon>Endopterygota</taxon>
        <taxon>Diptera</taxon>
        <taxon>Nematocera</taxon>
        <taxon>Culicoidea</taxon>
        <taxon>Culicidae</taxon>
        <taxon>Culicinae</taxon>
        <taxon>Aedini</taxon>
        <taxon>Aedes</taxon>
        <taxon>Stegomyia</taxon>
    </lineage>
</organism>
<gene>
    <name evidence="2" type="ORF">AaeL_AAEL015259</name>
</gene>
<evidence type="ECO:0000256" key="1">
    <source>
        <dbReference type="SAM" id="MobiDB-lite"/>
    </source>
</evidence>